<dbReference type="SUPFAM" id="SSF52047">
    <property type="entry name" value="RNI-like"/>
    <property type="match status" value="1"/>
</dbReference>
<dbReference type="Proteomes" id="UP001634394">
    <property type="component" value="Unassembled WGS sequence"/>
</dbReference>
<sequence>MKELLEFSNQNLGGNDIKEICDSLQNGELRIMSLRNCMLYDQDFKRVMDWVGQSRSLLQLSLNVGVIGDNFRVQLLAQALRKNRSLTTLFFAVASSGSNLRQLYVDYNQIGDTAVTCLLVGLVARNGLEVIDLEGAGITEENAHFLFSLSKSSFFFLFSSSFLSLLHWSLIFLTSSSNSCFINFSPLLSWSRLLLTLDKSVYNKMLFK</sequence>
<dbReference type="PANTHER" id="PTHR24111:SF3">
    <property type="entry name" value="LEUCINE-RICH REPEAT-CONTAINING PROTEIN 73"/>
    <property type="match status" value="1"/>
</dbReference>
<dbReference type="AlphaFoldDB" id="A0ABD3WJN6"/>
<reference evidence="2 3" key="1">
    <citation type="submission" date="2024-11" db="EMBL/GenBank/DDBJ databases">
        <title>Chromosome-level genome assembly of the freshwater bivalve Anodonta woodiana.</title>
        <authorList>
            <person name="Chen X."/>
        </authorList>
    </citation>
    <scope>NUCLEOTIDE SEQUENCE [LARGE SCALE GENOMIC DNA]</scope>
    <source>
        <strain evidence="2">MN2024</strain>
        <tissue evidence="2">Gills</tissue>
    </source>
</reference>
<dbReference type="Gene3D" id="3.80.10.10">
    <property type="entry name" value="Ribonuclease Inhibitor"/>
    <property type="match status" value="2"/>
</dbReference>
<gene>
    <name evidence="2" type="ORF">ACJMK2_037231</name>
</gene>
<evidence type="ECO:0000313" key="2">
    <source>
        <dbReference type="EMBL" id="KAL3874184.1"/>
    </source>
</evidence>
<dbReference type="InterPro" id="IPR032675">
    <property type="entry name" value="LRR_dom_sf"/>
</dbReference>
<comment type="caution">
    <text evidence="2">The sequence shown here is derived from an EMBL/GenBank/DDBJ whole genome shotgun (WGS) entry which is preliminary data.</text>
</comment>
<proteinExistence type="predicted"/>
<accession>A0ABD3WJN6</accession>
<organism evidence="2 3">
    <name type="scientific">Sinanodonta woodiana</name>
    <name type="common">Chinese pond mussel</name>
    <name type="synonym">Anodonta woodiana</name>
    <dbReference type="NCBI Taxonomy" id="1069815"/>
    <lineage>
        <taxon>Eukaryota</taxon>
        <taxon>Metazoa</taxon>
        <taxon>Spiralia</taxon>
        <taxon>Lophotrochozoa</taxon>
        <taxon>Mollusca</taxon>
        <taxon>Bivalvia</taxon>
        <taxon>Autobranchia</taxon>
        <taxon>Heteroconchia</taxon>
        <taxon>Palaeoheterodonta</taxon>
        <taxon>Unionida</taxon>
        <taxon>Unionoidea</taxon>
        <taxon>Unionidae</taxon>
        <taxon>Unioninae</taxon>
        <taxon>Sinanodonta</taxon>
    </lineage>
</organism>
<protein>
    <submittedName>
        <fullName evidence="2">Uncharacterized protein</fullName>
    </submittedName>
</protein>
<keyword evidence="3" id="KW-1185">Reference proteome</keyword>
<evidence type="ECO:0000313" key="3">
    <source>
        <dbReference type="Proteomes" id="UP001634394"/>
    </source>
</evidence>
<dbReference type="PANTHER" id="PTHR24111">
    <property type="entry name" value="LEUCINE-RICH REPEAT-CONTAINING PROTEIN 34"/>
    <property type="match status" value="1"/>
</dbReference>
<dbReference type="EMBL" id="JBJQND010000006">
    <property type="protein sequence ID" value="KAL3874184.1"/>
    <property type="molecule type" value="Genomic_DNA"/>
</dbReference>
<name>A0ABD3WJN6_SINWO</name>
<evidence type="ECO:0000256" key="1">
    <source>
        <dbReference type="ARBA" id="ARBA00022737"/>
    </source>
</evidence>
<keyword evidence="1" id="KW-0677">Repeat</keyword>
<dbReference type="InterPro" id="IPR052201">
    <property type="entry name" value="LRR-containing_regulator"/>
</dbReference>